<dbReference type="AlphaFoldDB" id="A0A837D8Z6"/>
<evidence type="ECO:0000256" key="6">
    <source>
        <dbReference type="SAM" id="Phobius"/>
    </source>
</evidence>
<dbReference type="InterPro" id="IPR018076">
    <property type="entry name" value="T2SS_GspF_dom"/>
</dbReference>
<keyword evidence="4 6" id="KW-1133">Transmembrane helix</keyword>
<organism evidence="8 9">
    <name type="scientific">Saccharomonospora viridis</name>
    <dbReference type="NCBI Taxonomy" id="1852"/>
    <lineage>
        <taxon>Bacteria</taxon>
        <taxon>Bacillati</taxon>
        <taxon>Actinomycetota</taxon>
        <taxon>Actinomycetes</taxon>
        <taxon>Pseudonocardiales</taxon>
        <taxon>Pseudonocardiaceae</taxon>
        <taxon>Saccharomonospora</taxon>
    </lineage>
</organism>
<accession>A0A837D8Z6</accession>
<dbReference type="Proteomes" id="UP000030848">
    <property type="component" value="Unassembled WGS sequence"/>
</dbReference>
<dbReference type="PANTHER" id="PTHR35007:SF3">
    <property type="entry name" value="POSSIBLE CONSERVED ALANINE RICH MEMBRANE PROTEIN"/>
    <property type="match status" value="1"/>
</dbReference>
<keyword evidence="3 6" id="KW-0812">Transmembrane</keyword>
<feature type="transmembrane region" description="Helical" evidence="6">
    <location>
        <begin position="12"/>
        <end position="29"/>
    </location>
</feature>
<sequence>MDLVDDRAGAPMSNTMSIAVLVATAVLLLPSRASARLRDVLRTAPSVRPRSAVGVMRLRLPRRTSSHGDAVGDSPGCSVADTAFLADLLGACLIAGLPVPTAVSTVADVATGPVAEVLRSTGNALALGASAESAWQHARNHPDTAELARAACRTASSGSALAAQAFALAERIRNAATDRVEARAQRASVLVAGPLGLCFLPAFLCLGVIPVVLGLADHLTVTP</sequence>
<name>A0A837D8Z6_9PSEU</name>
<evidence type="ECO:0000256" key="2">
    <source>
        <dbReference type="ARBA" id="ARBA00022475"/>
    </source>
</evidence>
<evidence type="ECO:0000313" key="9">
    <source>
        <dbReference type="Proteomes" id="UP000030848"/>
    </source>
</evidence>
<keyword evidence="2" id="KW-1003">Cell membrane</keyword>
<evidence type="ECO:0000256" key="5">
    <source>
        <dbReference type="ARBA" id="ARBA00023136"/>
    </source>
</evidence>
<evidence type="ECO:0000259" key="7">
    <source>
        <dbReference type="Pfam" id="PF00482"/>
    </source>
</evidence>
<protein>
    <submittedName>
        <fullName evidence="8">Pilus assembly protein TadC</fullName>
    </submittedName>
</protein>
<keyword evidence="5 6" id="KW-0472">Membrane</keyword>
<gene>
    <name evidence="8" type="ORF">MINT15_12210</name>
</gene>
<comment type="subcellular location">
    <subcellularLocation>
        <location evidence="1">Cell membrane</location>
        <topology evidence="1">Multi-pass membrane protein</topology>
    </subcellularLocation>
</comment>
<evidence type="ECO:0000256" key="1">
    <source>
        <dbReference type="ARBA" id="ARBA00004651"/>
    </source>
</evidence>
<dbReference type="EMBL" id="JRZE01000003">
    <property type="protein sequence ID" value="KHF44339.1"/>
    <property type="molecule type" value="Genomic_DNA"/>
</dbReference>
<proteinExistence type="predicted"/>
<feature type="transmembrane region" description="Helical" evidence="6">
    <location>
        <begin position="189"/>
        <end position="213"/>
    </location>
</feature>
<comment type="caution">
    <text evidence="8">The sequence shown here is derived from an EMBL/GenBank/DDBJ whole genome shotgun (WGS) entry which is preliminary data.</text>
</comment>
<feature type="domain" description="Type II secretion system protein GspF" evidence="7">
    <location>
        <begin position="86"/>
        <end position="206"/>
    </location>
</feature>
<evidence type="ECO:0000256" key="3">
    <source>
        <dbReference type="ARBA" id="ARBA00022692"/>
    </source>
</evidence>
<evidence type="ECO:0000313" key="8">
    <source>
        <dbReference type="EMBL" id="KHF44339.1"/>
    </source>
</evidence>
<dbReference type="Pfam" id="PF00482">
    <property type="entry name" value="T2SSF"/>
    <property type="match status" value="1"/>
</dbReference>
<dbReference type="PANTHER" id="PTHR35007">
    <property type="entry name" value="INTEGRAL MEMBRANE PROTEIN-RELATED"/>
    <property type="match status" value="1"/>
</dbReference>
<reference evidence="8 9" key="1">
    <citation type="submission" date="2014-10" db="EMBL/GenBank/DDBJ databases">
        <title>Genome sequence of Micropolyspora internatus JCM3315.</title>
        <authorList>
            <person name="Shin S.-K."/>
            <person name="Yi H."/>
        </authorList>
    </citation>
    <scope>NUCLEOTIDE SEQUENCE [LARGE SCALE GENOMIC DNA]</scope>
    <source>
        <strain evidence="8 9">JCM 3315</strain>
    </source>
</reference>
<dbReference type="GO" id="GO:0005886">
    <property type="term" value="C:plasma membrane"/>
    <property type="evidence" value="ECO:0007669"/>
    <property type="project" value="UniProtKB-SubCell"/>
</dbReference>
<evidence type="ECO:0000256" key="4">
    <source>
        <dbReference type="ARBA" id="ARBA00022989"/>
    </source>
</evidence>